<organism evidence="2 3">
    <name type="scientific">Parasphingorhabdus litoris</name>
    <dbReference type="NCBI Taxonomy" id="394733"/>
    <lineage>
        <taxon>Bacteria</taxon>
        <taxon>Pseudomonadati</taxon>
        <taxon>Pseudomonadota</taxon>
        <taxon>Alphaproteobacteria</taxon>
        <taxon>Sphingomonadales</taxon>
        <taxon>Sphingomonadaceae</taxon>
        <taxon>Parasphingorhabdus</taxon>
    </lineage>
</organism>
<keyword evidence="3" id="KW-1185">Reference proteome</keyword>
<reference evidence="3" key="1">
    <citation type="journal article" date="2019" name="Int. J. Syst. Evol. Microbiol.">
        <title>The Global Catalogue of Microorganisms (GCM) 10K type strain sequencing project: providing services to taxonomists for standard genome sequencing and annotation.</title>
        <authorList>
            <consortium name="The Broad Institute Genomics Platform"/>
            <consortium name="The Broad Institute Genome Sequencing Center for Infectious Disease"/>
            <person name="Wu L."/>
            <person name="Ma J."/>
        </authorList>
    </citation>
    <scope>NUCLEOTIDE SEQUENCE [LARGE SCALE GENOMIC DNA]</scope>
    <source>
        <strain evidence="3">JCM 14162</strain>
    </source>
</reference>
<protein>
    <recommendedName>
        <fullName evidence="1">DUF1521 domain-containing protein</fullName>
    </recommendedName>
</protein>
<feature type="domain" description="DUF1521" evidence="1">
    <location>
        <begin position="67"/>
        <end position="229"/>
    </location>
</feature>
<accession>A0ABP3KIE4</accession>
<evidence type="ECO:0000259" key="1">
    <source>
        <dbReference type="Pfam" id="PF07481"/>
    </source>
</evidence>
<dbReference type="RefSeq" id="WP_229953610.1">
    <property type="nucleotide sequence ID" value="NZ_BAAAEM010000003.1"/>
</dbReference>
<comment type="caution">
    <text evidence="2">The sequence shown here is derived from an EMBL/GenBank/DDBJ whole genome shotgun (WGS) entry which is preliminary data.</text>
</comment>
<dbReference type="Pfam" id="PF07481">
    <property type="entry name" value="DUF1521"/>
    <property type="match status" value="1"/>
</dbReference>
<dbReference type="InterPro" id="IPR011086">
    <property type="entry name" value="DUF1521"/>
</dbReference>
<dbReference type="Proteomes" id="UP001500713">
    <property type="component" value="Unassembled WGS sequence"/>
</dbReference>
<evidence type="ECO:0000313" key="3">
    <source>
        <dbReference type="Proteomes" id="UP001500713"/>
    </source>
</evidence>
<dbReference type="EMBL" id="BAAAEM010000003">
    <property type="protein sequence ID" value="GAA0480593.1"/>
    <property type="molecule type" value="Genomic_DNA"/>
</dbReference>
<gene>
    <name evidence="2" type="ORF">GCM10009096_23320</name>
</gene>
<evidence type="ECO:0000313" key="2">
    <source>
        <dbReference type="EMBL" id="GAA0480593.1"/>
    </source>
</evidence>
<sequence>MNAINTIAGTGLAPINLSGADNLPAGTAMQINADPLPLSPVGQAVIPVVVDVALTDGVKDLAWRQEQLQTGHVIIDIDDQYLLSIDEYQGEVLIDNRMTGEATRIWGNAQVNSDGMENLQFWGTTTFVLDNQTKVTAETVISELNPNAYILDRLVIVKSTRAIIVSGAGVETKGDMTVSLRSDAVSVDLDTPDNFILKENSDGAGWIAQNTGEIATQEDLDLTAPGELFGMQQSLASLSELSILFCRFLSMANISLLTRTLYNPIETPVNDDCDRQGAMRQITNADIAAHLRSGSVTGSY</sequence>
<name>A0ABP3KIE4_9SPHN</name>
<proteinExistence type="predicted"/>